<feature type="transmembrane region" description="Helical" evidence="9">
    <location>
        <begin position="46"/>
        <end position="65"/>
    </location>
</feature>
<dbReference type="InterPro" id="IPR020966">
    <property type="entry name" value="ALMT"/>
</dbReference>
<dbReference type="AlphaFoldDB" id="A0AAV8S896"/>
<keyword evidence="4 9" id="KW-0812">Transmembrane</keyword>
<feature type="transmembrane region" description="Helical" evidence="9">
    <location>
        <begin position="188"/>
        <end position="210"/>
    </location>
</feature>
<comment type="subcellular location">
    <subcellularLocation>
        <location evidence="1">Membrane</location>
        <topology evidence="1">Multi-pass membrane protein</topology>
    </subcellularLocation>
</comment>
<evidence type="ECO:0000313" key="10">
    <source>
        <dbReference type="EMBL" id="KAJ8748407.1"/>
    </source>
</evidence>
<dbReference type="EMBL" id="JAIWQS010000012">
    <property type="protein sequence ID" value="KAJ8748407.1"/>
    <property type="molecule type" value="Genomic_DNA"/>
</dbReference>
<accession>A0AAV8S896</accession>
<dbReference type="Proteomes" id="UP001159364">
    <property type="component" value="Linkage Group LG12"/>
</dbReference>
<dbReference type="GO" id="GO:0016020">
    <property type="term" value="C:membrane"/>
    <property type="evidence" value="ECO:0007669"/>
    <property type="project" value="UniProtKB-SubCell"/>
</dbReference>
<name>A0AAV8S896_9ROSI</name>
<feature type="transmembrane region" description="Helical" evidence="9">
    <location>
        <begin position="103"/>
        <end position="120"/>
    </location>
</feature>
<reference evidence="10 11" key="1">
    <citation type="submission" date="2021-09" db="EMBL/GenBank/DDBJ databases">
        <title>Genomic insights and catalytic innovation underlie evolution of tropane alkaloids biosynthesis.</title>
        <authorList>
            <person name="Wang Y.-J."/>
            <person name="Tian T."/>
            <person name="Huang J.-P."/>
            <person name="Huang S.-X."/>
        </authorList>
    </citation>
    <scope>NUCLEOTIDE SEQUENCE [LARGE SCALE GENOMIC DNA]</scope>
    <source>
        <strain evidence="10">KIB-2018</strain>
        <tissue evidence="10">Leaf</tissue>
    </source>
</reference>
<dbReference type="PANTHER" id="PTHR31086">
    <property type="entry name" value="ALUMINUM-ACTIVATED MALATE TRANSPORTER 10"/>
    <property type="match status" value="1"/>
</dbReference>
<evidence type="ECO:0000256" key="1">
    <source>
        <dbReference type="ARBA" id="ARBA00004141"/>
    </source>
</evidence>
<dbReference type="Pfam" id="PF11744">
    <property type="entry name" value="ALMT"/>
    <property type="match status" value="1"/>
</dbReference>
<evidence type="ECO:0000256" key="8">
    <source>
        <dbReference type="ARBA" id="ARBA00023303"/>
    </source>
</evidence>
<comment type="similarity">
    <text evidence="2">Belongs to the aromatic acid exporter (TC 2.A.85) family.</text>
</comment>
<evidence type="ECO:0000256" key="9">
    <source>
        <dbReference type="SAM" id="Phobius"/>
    </source>
</evidence>
<keyword evidence="5 9" id="KW-1133">Transmembrane helix</keyword>
<evidence type="ECO:0000256" key="6">
    <source>
        <dbReference type="ARBA" id="ARBA00023065"/>
    </source>
</evidence>
<feature type="transmembrane region" description="Helical" evidence="9">
    <location>
        <begin position="77"/>
        <end position="96"/>
    </location>
</feature>
<keyword evidence="6" id="KW-0406">Ion transport</keyword>
<gene>
    <name evidence="10" type="ORF">K2173_003044</name>
</gene>
<comment type="caution">
    <text evidence="10">The sequence shown here is derived from an EMBL/GenBank/DDBJ whole genome shotgun (WGS) entry which is preliminary data.</text>
</comment>
<sequence length="425" mass="47278">MASTVITITDVVGATRKEENGKFRFSPVSVVSLLKEKTRKHDMKKLIHSIKVGVALVIVSLLYLLDPLYGQVGDNNAMWAIMTVVVIFEFYAGATLSKGLNRGIGTVLGGGLGYLIAIFSQEFGGVGNSIIVGICVFIFGGAATYTRLIPSIKRTYDYGAMIFILTFSLVAVSGFREDQNVMDITRERLVMIVLGFVICICTSLFVFPIWASDELHGSMVAKFEKLASSFEGCLEEHFRLDGKDNEEIQPISPFRICIEVLHSKSKDESLINFARWEPWHGKFGLSYPWKQYQKIGDVLRELTVLILSLKVGLKSSAQDSMALRHPYKQPCEAIGSSLAWTIRELGDSIKEMRRCQSEAFIVPKLKSARQELSRVVSISKLEKVEDADILKIASSVAALIEIVEKLEELVKEVEELGELASFCRN</sequence>
<dbReference type="GO" id="GO:0034220">
    <property type="term" value="P:monoatomic ion transmembrane transport"/>
    <property type="evidence" value="ECO:0007669"/>
    <property type="project" value="UniProtKB-KW"/>
</dbReference>
<evidence type="ECO:0000256" key="4">
    <source>
        <dbReference type="ARBA" id="ARBA00022692"/>
    </source>
</evidence>
<keyword evidence="8" id="KW-0407">Ion channel</keyword>
<evidence type="ECO:0000256" key="2">
    <source>
        <dbReference type="ARBA" id="ARBA00007079"/>
    </source>
</evidence>
<evidence type="ECO:0000313" key="11">
    <source>
        <dbReference type="Proteomes" id="UP001159364"/>
    </source>
</evidence>
<protein>
    <recommendedName>
        <fullName evidence="12">Aluminum-activated malate transporter</fullName>
    </recommendedName>
</protein>
<organism evidence="10 11">
    <name type="scientific">Erythroxylum novogranatense</name>
    <dbReference type="NCBI Taxonomy" id="1862640"/>
    <lineage>
        <taxon>Eukaryota</taxon>
        <taxon>Viridiplantae</taxon>
        <taxon>Streptophyta</taxon>
        <taxon>Embryophyta</taxon>
        <taxon>Tracheophyta</taxon>
        <taxon>Spermatophyta</taxon>
        <taxon>Magnoliopsida</taxon>
        <taxon>eudicotyledons</taxon>
        <taxon>Gunneridae</taxon>
        <taxon>Pentapetalae</taxon>
        <taxon>rosids</taxon>
        <taxon>fabids</taxon>
        <taxon>Malpighiales</taxon>
        <taxon>Erythroxylaceae</taxon>
        <taxon>Erythroxylum</taxon>
    </lineage>
</organism>
<keyword evidence="3" id="KW-0813">Transport</keyword>
<keyword evidence="7 9" id="KW-0472">Membrane</keyword>
<keyword evidence="11" id="KW-1185">Reference proteome</keyword>
<evidence type="ECO:0008006" key="12">
    <source>
        <dbReference type="Google" id="ProtNLM"/>
    </source>
</evidence>
<evidence type="ECO:0000256" key="5">
    <source>
        <dbReference type="ARBA" id="ARBA00022989"/>
    </source>
</evidence>
<feature type="transmembrane region" description="Helical" evidence="9">
    <location>
        <begin position="126"/>
        <end position="146"/>
    </location>
</feature>
<feature type="transmembrane region" description="Helical" evidence="9">
    <location>
        <begin position="158"/>
        <end position="176"/>
    </location>
</feature>
<dbReference type="GO" id="GO:0015743">
    <property type="term" value="P:malate transport"/>
    <property type="evidence" value="ECO:0007669"/>
    <property type="project" value="InterPro"/>
</dbReference>
<evidence type="ECO:0000256" key="3">
    <source>
        <dbReference type="ARBA" id="ARBA00022448"/>
    </source>
</evidence>
<evidence type="ECO:0000256" key="7">
    <source>
        <dbReference type="ARBA" id="ARBA00023136"/>
    </source>
</evidence>
<proteinExistence type="inferred from homology"/>